<sequence>MEKHSPYSEYPSWAEPSQLSSINKSLYFCSILFMMTSTDAMSNHKSRVKSLNCLIILLNLHRQNVN</sequence>
<organism evidence="1 2">
    <name type="scientific">Clunio marinus</name>
    <dbReference type="NCBI Taxonomy" id="568069"/>
    <lineage>
        <taxon>Eukaryota</taxon>
        <taxon>Metazoa</taxon>
        <taxon>Ecdysozoa</taxon>
        <taxon>Arthropoda</taxon>
        <taxon>Hexapoda</taxon>
        <taxon>Insecta</taxon>
        <taxon>Pterygota</taxon>
        <taxon>Neoptera</taxon>
        <taxon>Endopterygota</taxon>
        <taxon>Diptera</taxon>
        <taxon>Nematocera</taxon>
        <taxon>Chironomoidea</taxon>
        <taxon>Chironomidae</taxon>
        <taxon>Clunio</taxon>
    </lineage>
</organism>
<name>A0A1J1HHB5_9DIPT</name>
<evidence type="ECO:0000313" key="1">
    <source>
        <dbReference type="EMBL" id="CRK87397.1"/>
    </source>
</evidence>
<dbReference type="AlphaFoldDB" id="A0A1J1HHB5"/>
<accession>A0A1J1HHB5</accession>
<gene>
    <name evidence="1" type="ORF">CLUMA_CG001199</name>
</gene>
<dbReference type="EMBL" id="CVRI01000004">
    <property type="protein sequence ID" value="CRK87397.1"/>
    <property type="molecule type" value="Genomic_DNA"/>
</dbReference>
<dbReference type="Proteomes" id="UP000183832">
    <property type="component" value="Unassembled WGS sequence"/>
</dbReference>
<evidence type="ECO:0000313" key="2">
    <source>
        <dbReference type="Proteomes" id="UP000183832"/>
    </source>
</evidence>
<keyword evidence="2" id="KW-1185">Reference proteome</keyword>
<proteinExistence type="predicted"/>
<reference evidence="1 2" key="1">
    <citation type="submission" date="2015-04" db="EMBL/GenBank/DDBJ databases">
        <authorList>
            <person name="Syromyatnikov M.Y."/>
            <person name="Popov V.N."/>
        </authorList>
    </citation>
    <scope>NUCLEOTIDE SEQUENCE [LARGE SCALE GENOMIC DNA]</scope>
</reference>
<protein>
    <submittedName>
        <fullName evidence="1">CLUMA_CG001199, isoform A</fullName>
    </submittedName>
</protein>